<comment type="caution">
    <text evidence="7">Lacks conserved residue(s) required for the propagation of feature annotation.</text>
</comment>
<evidence type="ECO:0000259" key="13">
    <source>
        <dbReference type="PROSITE" id="PS50214"/>
    </source>
</evidence>
<feature type="chain" id="PRO_5018990431" description="Disintegrin and metalloproteinase domain-containing protein 8" evidence="11">
    <location>
        <begin position="19"/>
        <end position="883"/>
    </location>
</feature>
<feature type="disulfide bond" evidence="6">
    <location>
        <begin position="470"/>
        <end position="490"/>
    </location>
</feature>
<dbReference type="GO" id="GO:0051044">
    <property type="term" value="P:positive regulation of membrane protein ectodomain proteolysis"/>
    <property type="evidence" value="ECO:0007669"/>
    <property type="project" value="TreeGrafter"/>
</dbReference>
<comment type="subcellular location">
    <subcellularLocation>
        <location evidence="1">Membrane</location>
        <topology evidence="1">Single-pass type I membrane protein</topology>
    </subcellularLocation>
</comment>
<evidence type="ECO:0000259" key="12">
    <source>
        <dbReference type="PROSITE" id="PS50026"/>
    </source>
</evidence>
<evidence type="ECO:0000259" key="14">
    <source>
        <dbReference type="PROSITE" id="PS50215"/>
    </source>
</evidence>
<feature type="active site" evidence="8">
    <location>
        <position position="338"/>
    </location>
</feature>
<evidence type="ECO:0000256" key="9">
    <source>
        <dbReference type="SAM" id="MobiDB-lite"/>
    </source>
</evidence>
<dbReference type="PROSITE" id="PS00427">
    <property type="entry name" value="DISINTEGRIN_1"/>
    <property type="match status" value="1"/>
</dbReference>
<dbReference type="Pfam" id="PF08516">
    <property type="entry name" value="ADAM_CR"/>
    <property type="match status" value="1"/>
</dbReference>
<keyword evidence="3 10" id="KW-1133">Transmembrane helix</keyword>
<reference evidence="15 16" key="1">
    <citation type="journal article" date="2018" name="Nat. Ecol. Evol.">
        <title>Shark genomes provide insights into elasmobranch evolution and the origin of vertebrates.</title>
        <authorList>
            <person name="Hara Y"/>
            <person name="Yamaguchi K"/>
            <person name="Onimaru K"/>
            <person name="Kadota M"/>
            <person name="Koyanagi M"/>
            <person name="Keeley SD"/>
            <person name="Tatsumi K"/>
            <person name="Tanaka K"/>
            <person name="Motone F"/>
            <person name="Kageyama Y"/>
            <person name="Nozu R"/>
            <person name="Adachi N"/>
            <person name="Nishimura O"/>
            <person name="Nakagawa R"/>
            <person name="Tanegashima C"/>
            <person name="Kiyatake I"/>
            <person name="Matsumoto R"/>
            <person name="Murakumo K"/>
            <person name="Nishida K"/>
            <person name="Terakita A"/>
            <person name="Kuratani S"/>
            <person name="Sato K"/>
            <person name="Hyodo S Kuraku.S."/>
        </authorList>
    </citation>
    <scope>NUCLEOTIDE SEQUENCE [LARGE SCALE GENOMIC DNA]</scope>
</reference>
<dbReference type="PANTHER" id="PTHR11905:SF20">
    <property type="entry name" value="DISINTEGRIN AND METALLOPROTEINASE DOMAIN-CONTAINING PROTEIN 8"/>
    <property type="match status" value="1"/>
</dbReference>
<dbReference type="PRINTS" id="PR00289">
    <property type="entry name" value="DISINTEGRIN"/>
</dbReference>
<evidence type="ECO:0000256" key="10">
    <source>
        <dbReference type="SAM" id="Phobius"/>
    </source>
</evidence>
<keyword evidence="7" id="KW-0245">EGF-like domain</keyword>
<dbReference type="Pfam" id="PF01562">
    <property type="entry name" value="Pep_M12B_propep"/>
    <property type="match status" value="1"/>
</dbReference>
<feature type="compositionally biased region" description="Pro residues" evidence="9">
    <location>
        <begin position="847"/>
        <end position="856"/>
    </location>
</feature>
<protein>
    <recommendedName>
        <fullName evidence="17">Disintegrin and metalloproteinase domain-containing protein 8</fullName>
    </recommendedName>
</protein>
<evidence type="ECO:0000313" key="16">
    <source>
        <dbReference type="Proteomes" id="UP000288216"/>
    </source>
</evidence>
<keyword evidence="4 10" id="KW-0472">Membrane</keyword>
<feature type="disulfide bond" evidence="7">
    <location>
        <begin position="640"/>
        <end position="650"/>
    </location>
</feature>
<organism evidence="15 16">
    <name type="scientific">Scyliorhinus torazame</name>
    <name type="common">Cloudy catshark</name>
    <name type="synonym">Catulus torazame</name>
    <dbReference type="NCBI Taxonomy" id="75743"/>
    <lineage>
        <taxon>Eukaryota</taxon>
        <taxon>Metazoa</taxon>
        <taxon>Chordata</taxon>
        <taxon>Craniata</taxon>
        <taxon>Vertebrata</taxon>
        <taxon>Chondrichthyes</taxon>
        <taxon>Elasmobranchii</taxon>
        <taxon>Galeomorphii</taxon>
        <taxon>Galeoidea</taxon>
        <taxon>Carcharhiniformes</taxon>
        <taxon>Scyliorhinidae</taxon>
        <taxon>Scyliorhinus</taxon>
    </lineage>
</organism>
<evidence type="ECO:0000256" key="5">
    <source>
        <dbReference type="ARBA" id="ARBA00023157"/>
    </source>
</evidence>
<dbReference type="GO" id="GO:0004222">
    <property type="term" value="F:metalloendopeptidase activity"/>
    <property type="evidence" value="ECO:0007669"/>
    <property type="project" value="InterPro"/>
</dbReference>
<evidence type="ECO:0000256" key="4">
    <source>
        <dbReference type="ARBA" id="ARBA00023136"/>
    </source>
</evidence>
<dbReference type="InterPro" id="IPR002870">
    <property type="entry name" value="Peptidase_M12B_N"/>
</dbReference>
<dbReference type="InterPro" id="IPR024079">
    <property type="entry name" value="MetalloPept_cat_dom_sf"/>
</dbReference>
<dbReference type="CDD" id="cd04269">
    <property type="entry name" value="ZnMc_adamalysin_II_like"/>
    <property type="match status" value="1"/>
</dbReference>
<feature type="domain" description="EGF-like" evidence="12">
    <location>
        <begin position="636"/>
        <end position="668"/>
    </location>
</feature>
<sequence>MHWISVTFGLLIVGTTCAASPPWSNSLPEVEKYEVVKPRLMSTILNKRDLSPSKIVHPEKITYSVNAEGKELIVHLEKNGGLLVKHYTETHYLENGTEVVETPFLDHCNYHGVIEGINDSSASISICTGLRGILTAGSNVYLIEPLEGTQTGEHALYRQQHLKLKRGSCSARNFTLYDNGPKTAALYQPPVRRFAQASQSSRFVELYLVVDNAEYERFNRNFLTIRQRMMEVVNHVDRLYKSLNIRVALVGLDVWTRSDKIAVSSNPDTTLDNFLKWRGKELLLKRKHDNAQFVTGIGFDGTTVGLATKSAMCSDQSGGVNEDHNRNPIGLASTIAHEMGHNFGMSHDEDHSACSCGGSRIHAGGCIMAEKTGSVFPKSFSSCSHQELQKFLALGMTDCLWNSPGADEFYGSPVCGNQFLERGEECDCGTVEECTNPCCNATTCRFKEGVECAGGECCQNCKIKPAGQICRAAQHDCDLSDYCDGVSAQCSEDAFRMNGSPCSNGEGYCYNGECPTPQRHCLTLWGTGATVAHDDCFQQNMKGNEYVHCKAAKTGYEACRRKDVKCGKMHCVGGNLFPVTQAKYELTLFRNKLCRVATSSENSEHTADPGLVPSGTKCGDGMVCYSGYCQSVLLYGSRNCSGKCSNHGVCNHKRECHCDPGWEPPYCLTRSGSFPTVGSTARTIILSLILPFIILLILISGGLLYYKRCLMKRYRNKIPRKSQSSHGLSNPIFERKDRSNSKAVNPSNRSPRVKHSLLVTSDNDQRLQIKVIPNRPPPQPPKPAPLKSFSPNITANPLQRTIAKPNAPPPVPSSKLFPPLQVPVRPPPPPVKPSPEQKNKQVVKPTIQPPLPPVKPGFPATSSKQAQVGLKPKVALKPPYLHR</sequence>
<feature type="compositionally biased region" description="Pro residues" evidence="9">
    <location>
        <begin position="820"/>
        <end position="833"/>
    </location>
</feature>
<evidence type="ECO:0000256" key="11">
    <source>
        <dbReference type="SAM" id="SignalP"/>
    </source>
</evidence>
<proteinExistence type="predicted"/>
<dbReference type="InterPro" id="IPR001590">
    <property type="entry name" value="Peptidase_M12B"/>
</dbReference>
<dbReference type="InterPro" id="IPR034027">
    <property type="entry name" value="Reprolysin_adamalysin"/>
</dbReference>
<dbReference type="SMART" id="SM00050">
    <property type="entry name" value="DISIN"/>
    <property type="match status" value="1"/>
</dbReference>
<feature type="transmembrane region" description="Helical" evidence="10">
    <location>
        <begin position="684"/>
        <end position="706"/>
    </location>
</feature>
<accession>A0A401PCR7</accession>
<name>A0A401PCR7_SCYTO</name>
<dbReference type="GO" id="GO:0002693">
    <property type="term" value="P:positive regulation of cellular extravasation"/>
    <property type="evidence" value="ECO:0007669"/>
    <property type="project" value="TreeGrafter"/>
</dbReference>
<dbReference type="GO" id="GO:0022407">
    <property type="term" value="P:regulation of cell-cell adhesion"/>
    <property type="evidence" value="ECO:0007669"/>
    <property type="project" value="TreeGrafter"/>
</dbReference>
<dbReference type="EMBL" id="BFAA01003383">
    <property type="protein sequence ID" value="GCB70898.1"/>
    <property type="molecule type" value="Genomic_DNA"/>
</dbReference>
<evidence type="ECO:0000256" key="8">
    <source>
        <dbReference type="PROSITE-ProRule" id="PRU00276"/>
    </source>
</evidence>
<dbReference type="InterPro" id="IPR036436">
    <property type="entry name" value="Disintegrin_dom_sf"/>
</dbReference>
<feature type="region of interest" description="Disordered" evidence="9">
    <location>
        <begin position="720"/>
        <end position="883"/>
    </location>
</feature>
<dbReference type="OMA" id="ASMCTES"/>
<dbReference type="InterPro" id="IPR018358">
    <property type="entry name" value="Disintegrin_CS"/>
</dbReference>
<feature type="compositionally biased region" description="Pro residues" evidence="9">
    <location>
        <begin position="774"/>
        <end position="784"/>
    </location>
</feature>
<dbReference type="OrthoDB" id="5951731at2759"/>
<feature type="binding site" evidence="8">
    <location>
        <position position="337"/>
    </location>
    <ligand>
        <name>Zn(2+)</name>
        <dbReference type="ChEBI" id="CHEBI:29105"/>
        <note>catalytic</note>
    </ligand>
</feature>
<dbReference type="SUPFAM" id="SSF55486">
    <property type="entry name" value="Metalloproteases ('zincins'), catalytic domain"/>
    <property type="match status" value="1"/>
</dbReference>
<dbReference type="Gene3D" id="4.10.70.10">
    <property type="entry name" value="Disintegrin domain"/>
    <property type="match status" value="1"/>
</dbReference>
<evidence type="ECO:0008006" key="17">
    <source>
        <dbReference type="Google" id="ProtNLM"/>
    </source>
</evidence>
<feature type="disulfide bond" evidence="7">
    <location>
        <begin position="658"/>
        <end position="667"/>
    </location>
</feature>
<dbReference type="PANTHER" id="PTHR11905">
    <property type="entry name" value="ADAM A DISINTEGRIN AND METALLOPROTEASE DOMAIN"/>
    <property type="match status" value="1"/>
</dbReference>
<feature type="domain" description="Peptidase M12B" evidence="14">
    <location>
        <begin position="202"/>
        <end position="404"/>
    </location>
</feature>
<dbReference type="PROSITE" id="PS50214">
    <property type="entry name" value="DISINTEGRIN_2"/>
    <property type="match status" value="1"/>
</dbReference>
<gene>
    <name evidence="15" type="ORF">scyTo_0008711</name>
</gene>
<keyword evidence="8" id="KW-0862">Zinc</keyword>
<dbReference type="InterPro" id="IPR000742">
    <property type="entry name" value="EGF"/>
</dbReference>
<keyword evidence="5 7" id="KW-1015">Disulfide bond</keyword>
<dbReference type="GO" id="GO:0006508">
    <property type="term" value="P:proteolysis"/>
    <property type="evidence" value="ECO:0007669"/>
    <property type="project" value="InterPro"/>
</dbReference>
<keyword evidence="2 10" id="KW-0812">Transmembrane</keyword>
<keyword evidence="11" id="KW-0732">Signal</keyword>
<dbReference type="PROSITE" id="PS50215">
    <property type="entry name" value="ADAM_MEPRO"/>
    <property type="match status" value="1"/>
</dbReference>
<keyword evidence="8" id="KW-0479">Metal-binding</keyword>
<feature type="binding site" evidence="8">
    <location>
        <position position="341"/>
    </location>
    <ligand>
        <name>Zn(2+)</name>
        <dbReference type="ChEBI" id="CHEBI:29105"/>
        <note>catalytic</note>
    </ligand>
</feature>
<dbReference type="SMART" id="SM00608">
    <property type="entry name" value="ACR"/>
    <property type="match status" value="1"/>
</dbReference>
<dbReference type="InterPro" id="IPR006586">
    <property type="entry name" value="ADAM_Cys-rich"/>
</dbReference>
<dbReference type="AlphaFoldDB" id="A0A401PCR7"/>
<dbReference type="Pfam" id="PF01421">
    <property type="entry name" value="Reprolysin"/>
    <property type="match status" value="1"/>
</dbReference>
<dbReference type="STRING" id="75743.A0A401PCR7"/>
<dbReference type="Pfam" id="PF00200">
    <property type="entry name" value="Disintegrin"/>
    <property type="match status" value="1"/>
</dbReference>
<evidence type="ECO:0000256" key="2">
    <source>
        <dbReference type="ARBA" id="ARBA00022692"/>
    </source>
</evidence>
<feature type="compositionally biased region" description="Polar residues" evidence="9">
    <location>
        <begin position="789"/>
        <end position="799"/>
    </location>
</feature>
<dbReference type="Gene3D" id="3.40.390.10">
    <property type="entry name" value="Collagenase (Catalytic Domain)"/>
    <property type="match status" value="1"/>
</dbReference>
<dbReference type="PROSITE" id="PS50026">
    <property type="entry name" value="EGF_3"/>
    <property type="match status" value="1"/>
</dbReference>
<keyword evidence="16" id="KW-1185">Reference proteome</keyword>
<dbReference type="InterPro" id="IPR001762">
    <property type="entry name" value="Disintegrin_dom"/>
</dbReference>
<dbReference type="FunFam" id="3.40.390.10:FF:000002">
    <property type="entry name" value="Disintegrin and metalloproteinase domain-containing protein 22"/>
    <property type="match status" value="1"/>
</dbReference>
<dbReference type="GO" id="GO:0016020">
    <property type="term" value="C:membrane"/>
    <property type="evidence" value="ECO:0007669"/>
    <property type="project" value="UniProtKB-SubCell"/>
</dbReference>
<evidence type="ECO:0000256" key="6">
    <source>
        <dbReference type="PROSITE-ProRule" id="PRU00068"/>
    </source>
</evidence>
<evidence type="ECO:0000256" key="7">
    <source>
        <dbReference type="PROSITE-ProRule" id="PRU00076"/>
    </source>
</evidence>
<dbReference type="PROSITE" id="PS01186">
    <property type="entry name" value="EGF_2"/>
    <property type="match status" value="1"/>
</dbReference>
<feature type="domain" description="Disintegrin" evidence="13">
    <location>
        <begin position="412"/>
        <end position="498"/>
    </location>
</feature>
<feature type="signal peptide" evidence="11">
    <location>
        <begin position="1"/>
        <end position="18"/>
    </location>
</feature>
<comment type="caution">
    <text evidence="15">The sequence shown here is derived from an EMBL/GenBank/DDBJ whole genome shotgun (WGS) entry which is preliminary data.</text>
</comment>
<dbReference type="GO" id="GO:0046872">
    <property type="term" value="F:metal ion binding"/>
    <property type="evidence" value="ECO:0007669"/>
    <property type="project" value="UniProtKB-KW"/>
</dbReference>
<dbReference type="SUPFAM" id="SSF57552">
    <property type="entry name" value="Blood coagulation inhibitor (disintegrin)"/>
    <property type="match status" value="1"/>
</dbReference>
<feature type="compositionally biased region" description="Polar residues" evidence="9">
    <location>
        <begin position="741"/>
        <end position="750"/>
    </location>
</feature>
<evidence type="ECO:0000256" key="3">
    <source>
        <dbReference type="ARBA" id="ARBA00022989"/>
    </source>
</evidence>
<evidence type="ECO:0000313" key="15">
    <source>
        <dbReference type="EMBL" id="GCB70898.1"/>
    </source>
</evidence>
<dbReference type="FunFam" id="4.10.70.10:FF:000001">
    <property type="entry name" value="Disintegrin and metalloproteinase domain-containing protein 22"/>
    <property type="match status" value="1"/>
</dbReference>
<dbReference type="GO" id="GO:0050839">
    <property type="term" value="F:cell adhesion molecule binding"/>
    <property type="evidence" value="ECO:0007669"/>
    <property type="project" value="TreeGrafter"/>
</dbReference>
<dbReference type="GO" id="GO:0006954">
    <property type="term" value="P:inflammatory response"/>
    <property type="evidence" value="ECO:0007669"/>
    <property type="project" value="TreeGrafter"/>
</dbReference>
<feature type="binding site" evidence="8">
    <location>
        <position position="347"/>
    </location>
    <ligand>
        <name>Zn(2+)</name>
        <dbReference type="ChEBI" id="CHEBI:29105"/>
        <note>catalytic</note>
    </ligand>
</feature>
<evidence type="ECO:0000256" key="1">
    <source>
        <dbReference type="ARBA" id="ARBA00004479"/>
    </source>
</evidence>
<dbReference type="Proteomes" id="UP000288216">
    <property type="component" value="Unassembled WGS sequence"/>
</dbReference>